<dbReference type="InterPro" id="IPR001895">
    <property type="entry name" value="RASGEF_cat_dom"/>
</dbReference>
<evidence type="ECO:0008006" key="7">
    <source>
        <dbReference type="Google" id="ProtNLM"/>
    </source>
</evidence>
<gene>
    <name evidence="6" type="ORF">NAES01612_LOCUS9902</name>
</gene>
<feature type="compositionally biased region" description="Basic and acidic residues" evidence="3">
    <location>
        <begin position="69"/>
        <end position="78"/>
    </location>
</feature>
<dbReference type="GO" id="GO:0007265">
    <property type="term" value="P:Ras protein signal transduction"/>
    <property type="evidence" value="ECO:0007669"/>
    <property type="project" value="TreeGrafter"/>
</dbReference>
<dbReference type="EMBL" id="HBKR01014959">
    <property type="protein sequence ID" value="CAE2302397.1"/>
    <property type="molecule type" value="Transcribed_RNA"/>
</dbReference>
<accession>A0A7S4KQN3</accession>
<dbReference type="AlphaFoldDB" id="A0A7S4KQN3"/>
<feature type="compositionally biased region" description="Basic and acidic residues" evidence="3">
    <location>
        <begin position="86"/>
        <end position="100"/>
    </location>
</feature>
<dbReference type="Gene3D" id="1.20.870.10">
    <property type="entry name" value="Son of sevenless (SoS) protein Chain: S domain 1"/>
    <property type="match status" value="1"/>
</dbReference>
<dbReference type="InterPro" id="IPR023578">
    <property type="entry name" value="Ras_GEF_dom_sf"/>
</dbReference>
<protein>
    <recommendedName>
        <fullName evidence="7">Ras-GEF domain-containing protein</fullName>
    </recommendedName>
</protein>
<dbReference type="PANTHER" id="PTHR23113:SF366">
    <property type="entry name" value="RAS GUANINE NUCLEOTIDE EXCHANGE FACTOR R"/>
    <property type="match status" value="1"/>
</dbReference>
<evidence type="ECO:0000259" key="4">
    <source>
        <dbReference type="PROSITE" id="PS50009"/>
    </source>
</evidence>
<dbReference type="PROSITE" id="PS50009">
    <property type="entry name" value="RASGEF_CAT"/>
    <property type="match status" value="1"/>
</dbReference>
<dbReference type="SMART" id="SM00229">
    <property type="entry name" value="RasGEFN"/>
    <property type="match status" value="1"/>
</dbReference>
<dbReference type="InterPro" id="IPR008937">
    <property type="entry name" value="Ras-like_GEF"/>
</dbReference>
<dbReference type="Pfam" id="PF00617">
    <property type="entry name" value="RasGEF"/>
    <property type="match status" value="1"/>
</dbReference>
<dbReference type="InterPro" id="IPR036964">
    <property type="entry name" value="RASGEF_cat_dom_sf"/>
</dbReference>
<dbReference type="GO" id="GO:0005886">
    <property type="term" value="C:plasma membrane"/>
    <property type="evidence" value="ECO:0007669"/>
    <property type="project" value="TreeGrafter"/>
</dbReference>
<dbReference type="PROSITE" id="PS50212">
    <property type="entry name" value="RASGEF_NTER"/>
    <property type="match status" value="1"/>
</dbReference>
<dbReference type="InterPro" id="IPR000651">
    <property type="entry name" value="Ras-like_Gua-exchang_fac_N"/>
</dbReference>
<evidence type="ECO:0000256" key="1">
    <source>
        <dbReference type="ARBA" id="ARBA00022658"/>
    </source>
</evidence>
<dbReference type="CDD" id="cd00155">
    <property type="entry name" value="RasGEF"/>
    <property type="match status" value="1"/>
</dbReference>
<keyword evidence="1 2" id="KW-0344">Guanine-nucleotide releasing factor</keyword>
<dbReference type="CDD" id="cd06224">
    <property type="entry name" value="REM"/>
    <property type="match status" value="1"/>
</dbReference>
<dbReference type="SUPFAM" id="SSF48366">
    <property type="entry name" value="Ras GEF"/>
    <property type="match status" value="1"/>
</dbReference>
<name>A0A7S4KQN3_9EUKA</name>
<feature type="domain" description="N-terminal Ras-GEF" evidence="5">
    <location>
        <begin position="343"/>
        <end position="473"/>
    </location>
</feature>
<proteinExistence type="predicted"/>
<dbReference type="SMART" id="SM00147">
    <property type="entry name" value="RasGEF"/>
    <property type="match status" value="1"/>
</dbReference>
<sequence length="740" mass="84133">MPVLFVNPNHFQNIAAAVKNTAIFSKRLITEVTDSPATVPHVCQQAEQAAFLTVVAVVEYEKSFIREQKEKKARQDAKGKKKKKKGGEEEKEGKNEEEKRVELMAKTAEELQKAVIGGTKVASQLVGVGKEEEEAHTYFQRVQLAISEKVNLLLELVSIIHQSKLVLNQKDAIKAPVQTESEAKGFDMAEIRTRKGLQFIFSLAKRVSEMITKLPHEQATMSAEDILKIAVDRERCISLLVNLARKFARSRCDSLSQQAIFDAASRTRASGTALFSAQKEVVGKKNPPKQEQSIFEQRGKEFSDELIGLLTALTKVKGSGGEGKSTQDIWEEDRQLGKNIIIENKEIKAATLNQMVIRITDPETSDVEFRKAFISTFQSFVSPDLLFAKLVQRYNVPRRKFKNMEASEWNKKIVVPLQKRVQDIFGRWIDEHFTDFNYGMVKKLNEFVDGSLRSDGYNDQAEKILKKIQKHIEKSQQGGEIERPLKAGVKVNQTLMDVDEMELARQLTLHEFWVYQRIAPIELLNLAWSSAKLRHRAPNVMKMIDRANSISAWVTHILLGEKGLKMRARYFAKFVKVGQHCFDMRNYNTLLAILASLNSAAIKRLKFTKEEAGSKVKAMLEDLSKKMSPDMSYKSIRDILRSGTPPALPYLGVFLTDLTFIEEGNPDKLGGLINFKKRLYVYGVLTEIQNFQRVSFDFETNEKLQMCLENLEFKELDSKVQFNKSLALEGRGQQKQDLVQ</sequence>
<feature type="domain" description="Ras-GEF" evidence="4">
    <location>
        <begin position="499"/>
        <end position="731"/>
    </location>
</feature>
<organism evidence="6">
    <name type="scientific">Paramoeba aestuarina</name>
    <dbReference type="NCBI Taxonomy" id="180227"/>
    <lineage>
        <taxon>Eukaryota</taxon>
        <taxon>Amoebozoa</taxon>
        <taxon>Discosea</taxon>
        <taxon>Flabellinia</taxon>
        <taxon>Dactylopodida</taxon>
        <taxon>Paramoebidae</taxon>
        <taxon>Paramoeba</taxon>
    </lineage>
</organism>
<evidence type="ECO:0000313" key="6">
    <source>
        <dbReference type="EMBL" id="CAE2302397.1"/>
    </source>
</evidence>
<evidence type="ECO:0000259" key="5">
    <source>
        <dbReference type="PROSITE" id="PS50212"/>
    </source>
</evidence>
<dbReference type="Pfam" id="PF00618">
    <property type="entry name" value="RasGEF_N"/>
    <property type="match status" value="1"/>
</dbReference>
<feature type="region of interest" description="Disordered" evidence="3">
    <location>
        <begin position="69"/>
        <end position="100"/>
    </location>
</feature>
<evidence type="ECO:0000256" key="2">
    <source>
        <dbReference type="PROSITE-ProRule" id="PRU00168"/>
    </source>
</evidence>
<dbReference type="Gene3D" id="1.10.840.10">
    <property type="entry name" value="Ras guanine-nucleotide exchange factors catalytic domain"/>
    <property type="match status" value="1"/>
</dbReference>
<dbReference type="GO" id="GO:0005085">
    <property type="term" value="F:guanyl-nucleotide exchange factor activity"/>
    <property type="evidence" value="ECO:0007669"/>
    <property type="project" value="UniProtKB-KW"/>
</dbReference>
<evidence type="ECO:0000256" key="3">
    <source>
        <dbReference type="SAM" id="MobiDB-lite"/>
    </source>
</evidence>
<dbReference type="PANTHER" id="PTHR23113">
    <property type="entry name" value="GUANINE NUCLEOTIDE EXCHANGE FACTOR"/>
    <property type="match status" value="1"/>
</dbReference>
<reference evidence="6" key="1">
    <citation type="submission" date="2021-01" db="EMBL/GenBank/DDBJ databases">
        <authorList>
            <person name="Corre E."/>
            <person name="Pelletier E."/>
            <person name="Niang G."/>
            <person name="Scheremetjew M."/>
            <person name="Finn R."/>
            <person name="Kale V."/>
            <person name="Holt S."/>
            <person name="Cochrane G."/>
            <person name="Meng A."/>
            <person name="Brown T."/>
            <person name="Cohen L."/>
        </authorList>
    </citation>
    <scope>NUCLEOTIDE SEQUENCE</scope>
    <source>
        <strain evidence="6">SoJaBio B1-5/56/2</strain>
    </source>
</reference>